<evidence type="ECO:0000256" key="1">
    <source>
        <dbReference type="SAM" id="MobiDB-lite"/>
    </source>
</evidence>
<feature type="compositionally biased region" description="Basic residues" evidence="1">
    <location>
        <begin position="133"/>
        <end position="146"/>
    </location>
</feature>
<keyword evidence="2" id="KW-1185">Reference proteome</keyword>
<proteinExistence type="predicted"/>
<evidence type="ECO:0000313" key="2">
    <source>
        <dbReference type="Proteomes" id="UP000095287"/>
    </source>
</evidence>
<name>A0A1I7Z2T5_9BILA</name>
<feature type="region of interest" description="Disordered" evidence="1">
    <location>
        <begin position="126"/>
        <end position="146"/>
    </location>
</feature>
<sequence length="146" mass="17119">MSSISPLKRFSARNASRSLFASPEKPIREITLTNVSCLIEQEEKESDEEEEEVVEDMFMDETQVIEEENPGRLELEAKWNSKRTNDGTFKPRAKKDNFRTNDGTFKPRAKKDNFVRLNMRKKTFVRGQMSASAKRKKLFRHKRKGF</sequence>
<dbReference type="Proteomes" id="UP000095287">
    <property type="component" value="Unplaced"/>
</dbReference>
<reference evidence="3" key="1">
    <citation type="submission" date="2016-11" db="UniProtKB">
        <authorList>
            <consortium name="WormBaseParasite"/>
        </authorList>
    </citation>
    <scope>IDENTIFICATION</scope>
</reference>
<protein>
    <submittedName>
        <fullName evidence="3">Protein SDA1</fullName>
    </submittedName>
</protein>
<accession>A0A1I7Z2T5</accession>
<dbReference type="AlphaFoldDB" id="A0A1I7Z2T5"/>
<dbReference type="WBParaSite" id="L893_g22029.t1">
    <property type="protein sequence ID" value="L893_g22029.t1"/>
    <property type="gene ID" value="L893_g22029"/>
</dbReference>
<organism evidence="2 3">
    <name type="scientific">Steinernema glaseri</name>
    <dbReference type="NCBI Taxonomy" id="37863"/>
    <lineage>
        <taxon>Eukaryota</taxon>
        <taxon>Metazoa</taxon>
        <taxon>Ecdysozoa</taxon>
        <taxon>Nematoda</taxon>
        <taxon>Chromadorea</taxon>
        <taxon>Rhabditida</taxon>
        <taxon>Tylenchina</taxon>
        <taxon>Panagrolaimomorpha</taxon>
        <taxon>Strongyloidoidea</taxon>
        <taxon>Steinernematidae</taxon>
        <taxon>Steinernema</taxon>
    </lineage>
</organism>
<evidence type="ECO:0000313" key="3">
    <source>
        <dbReference type="WBParaSite" id="L893_g22029.t1"/>
    </source>
</evidence>
<feature type="region of interest" description="Disordered" evidence="1">
    <location>
        <begin position="79"/>
        <end position="111"/>
    </location>
</feature>